<keyword evidence="9" id="KW-0808">Transferase</keyword>
<evidence type="ECO:0008006" key="13">
    <source>
        <dbReference type="Google" id="ProtNLM"/>
    </source>
</evidence>
<dbReference type="GO" id="GO:0003676">
    <property type="term" value="F:nucleic acid binding"/>
    <property type="evidence" value="ECO:0007669"/>
    <property type="project" value="InterPro"/>
</dbReference>
<dbReference type="Proteomes" id="UP000305948">
    <property type="component" value="Unassembled WGS sequence"/>
</dbReference>
<dbReference type="SUPFAM" id="SSF53098">
    <property type="entry name" value="Ribonuclease H-like"/>
    <property type="match status" value="1"/>
</dbReference>
<organism evidence="11 12">
    <name type="scientific">Heliocybe sulcata</name>
    <dbReference type="NCBI Taxonomy" id="5364"/>
    <lineage>
        <taxon>Eukaryota</taxon>
        <taxon>Fungi</taxon>
        <taxon>Dikarya</taxon>
        <taxon>Basidiomycota</taxon>
        <taxon>Agaricomycotina</taxon>
        <taxon>Agaricomycetes</taxon>
        <taxon>Gloeophyllales</taxon>
        <taxon>Gloeophyllaceae</taxon>
        <taxon>Heliocybe</taxon>
    </lineage>
</organism>
<keyword evidence="10" id="KW-0233">DNA recombination</keyword>
<keyword evidence="9" id="KW-0239">DNA-directed DNA polymerase</keyword>
<dbReference type="GO" id="GO:0003887">
    <property type="term" value="F:DNA-directed DNA polymerase activity"/>
    <property type="evidence" value="ECO:0007669"/>
    <property type="project" value="UniProtKB-KW"/>
</dbReference>
<keyword evidence="12" id="KW-1185">Reference proteome</keyword>
<keyword evidence="7" id="KW-0229">DNA integration</keyword>
<dbReference type="InterPro" id="IPR036397">
    <property type="entry name" value="RNaseH_sf"/>
</dbReference>
<dbReference type="GO" id="GO:0015074">
    <property type="term" value="P:DNA integration"/>
    <property type="evidence" value="ECO:0007669"/>
    <property type="project" value="UniProtKB-KW"/>
</dbReference>
<keyword evidence="3" id="KW-0479">Metal-binding</keyword>
<keyword evidence="1" id="KW-0548">Nucleotidyltransferase</keyword>
<name>A0A5C3N7M8_9AGAM</name>
<dbReference type="GO" id="GO:0003964">
    <property type="term" value="F:RNA-directed DNA polymerase activity"/>
    <property type="evidence" value="ECO:0007669"/>
    <property type="project" value="UniProtKB-KW"/>
</dbReference>
<evidence type="ECO:0000256" key="1">
    <source>
        <dbReference type="ARBA" id="ARBA00022695"/>
    </source>
</evidence>
<evidence type="ECO:0000256" key="4">
    <source>
        <dbReference type="ARBA" id="ARBA00022759"/>
    </source>
</evidence>
<keyword evidence="4" id="KW-0255">Endonuclease</keyword>
<evidence type="ECO:0000256" key="5">
    <source>
        <dbReference type="ARBA" id="ARBA00022801"/>
    </source>
</evidence>
<dbReference type="OrthoDB" id="3243429at2759"/>
<dbReference type="GO" id="GO:0006310">
    <property type="term" value="P:DNA recombination"/>
    <property type="evidence" value="ECO:0007669"/>
    <property type="project" value="UniProtKB-KW"/>
</dbReference>
<gene>
    <name evidence="11" type="ORF">OE88DRAFT_1599236</name>
</gene>
<proteinExistence type="predicted"/>
<evidence type="ECO:0000313" key="12">
    <source>
        <dbReference type="Proteomes" id="UP000305948"/>
    </source>
</evidence>
<evidence type="ECO:0000256" key="7">
    <source>
        <dbReference type="ARBA" id="ARBA00022908"/>
    </source>
</evidence>
<keyword evidence="5" id="KW-0378">Hydrolase</keyword>
<dbReference type="GO" id="GO:0046872">
    <property type="term" value="F:metal ion binding"/>
    <property type="evidence" value="ECO:0007669"/>
    <property type="project" value="UniProtKB-KW"/>
</dbReference>
<keyword evidence="6" id="KW-0460">Magnesium</keyword>
<dbReference type="InterPro" id="IPR012337">
    <property type="entry name" value="RNaseH-like_sf"/>
</dbReference>
<reference evidence="11 12" key="1">
    <citation type="journal article" date="2019" name="Nat. Ecol. Evol.">
        <title>Megaphylogeny resolves global patterns of mushroom evolution.</title>
        <authorList>
            <person name="Varga T."/>
            <person name="Krizsan K."/>
            <person name="Foldi C."/>
            <person name="Dima B."/>
            <person name="Sanchez-Garcia M."/>
            <person name="Sanchez-Ramirez S."/>
            <person name="Szollosi G.J."/>
            <person name="Szarkandi J.G."/>
            <person name="Papp V."/>
            <person name="Albert L."/>
            <person name="Andreopoulos W."/>
            <person name="Angelini C."/>
            <person name="Antonin V."/>
            <person name="Barry K.W."/>
            <person name="Bougher N.L."/>
            <person name="Buchanan P."/>
            <person name="Buyck B."/>
            <person name="Bense V."/>
            <person name="Catcheside P."/>
            <person name="Chovatia M."/>
            <person name="Cooper J."/>
            <person name="Damon W."/>
            <person name="Desjardin D."/>
            <person name="Finy P."/>
            <person name="Geml J."/>
            <person name="Haridas S."/>
            <person name="Hughes K."/>
            <person name="Justo A."/>
            <person name="Karasinski D."/>
            <person name="Kautmanova I."/>
            <person name="Kiss B."/>
            <person name="Kocsube S."/>
            <person name="Kotiranta H."/>
            <person name="LaButti K.M."/>
            <person name="Lechner B.E."/>
            <person name="Liimatainen K."/>
            <person name="Lipzen A."/>
            <person name="Lukacs Z."/>
            <person name="Mihaltcheva S."/>
            <person name="Morgado L.N."/>
            <person name="Niskanen T."/>
            <person name="Noordeloos M.E."/>
            <person name="Ohm R.A."/>
            <person name="Ortiz-Santana B."/>
            <person name="Ovrebo C."/>
            <person name="Racz N."/>
            <person name="Riley R."/>
            <person name="Savchenko A."/>
            <person name="Shiryaev A."/>
            <person name="Soop K."/>
            <person name="Spirin V."/>
            <person name="Szebenyi C."/>
            <person name="Tomsovsky M."/>
            <person name="Tulloss R.E."/>
            <person name="Uehling J."/>
            <person name="Grigoriev I.V."/>
            <person name="Vagvolgyi C."/>
            <person name="Papp T."/>
            <person name="Martin F.M."/>
            <person name="Miettinen O."/>
            <person name="Hibbett D.S."/>
            <person name="Nagy L.G."/>
        </authorList>
    </citation>
    <scope>NUCLEOTIDE SEQUENCE [LARGE SCALE GENOMIC DNA]</scope>
    <source>
        <strain evidence="11 12">OMC1185</strain>
    </source>
</reference>
<evidence type="ECO:0000256" key="10">
    <source>
        <dbReference type="ARBA" id="ARBA00023172"/>
    </source>
</evidence>
<dbReference type="STRING" id="5364.A0A5C3N7M8"/>
<keyword evidence="2" id="KW-0540">Nuclease</keyword>
<evidence type="ECO:0000313" key="11">
    <source>
        <dbReference type="EMBL" id="TFK53313.1"/>
    </source>
</evidence>
<accession>A0A5C3N7M8</accession>
<evidence type="ECO:0000256" key="3">
    <source>
        <dbReference type="ARBA" id="ARBA00022723"/>
    </source>
</evidence>
<evidence type="ECO:0000256" key="6">
    <source>
        <dbReference type="ARBA" id="ARBA00022842"/>
    </source>
</evidence>
<keyword evidence="8" id="KW-0695">RNA-directed DNA polymerase</keyword>
<evidence type="ECO:0000256" key="8">
    <source>
        <dbReference type="ARBA" id="ARBA00022918"/>
    </source>
</evidence>
<dbReference type="InterPro" id="IPR039537">
    <property type="entry name" value="Retrotran_Ty1/copia-like"/>
</dbReference>
<dbReference type="PANTHER" id="PTHR42648">
    <property type="entry name" value="TRANSPOSASE, PUTATIVE-RELATED"/>
    <property type="match status" value="1"/>
</dbReference>
<evidence type="ECO:0000256" key="9">
    <source>
        <dbReference type="ARBA" id="ARBA00022932"/>
    </source>
</evidence>
<dbReference type="AlphaFoldDB" id="A0A5C3N7M8"/>
<dbReference type="GO" id="GO:0004519">
    <property type="term" value="F:endonuclease activity"/>
    <property type="evidence" value="ECO:0007669"/>
    <property type="project" value="UniProtKB-KW"/>
</dbReference>
<evidence type="ECO:0000256" key="2">
    <source>
        <dbReference type="ARBA" id="ARBA00022722"/>
    </source>
</evidence>
<protein>
    <recommendedName>
        <fullName evidence="13">Integrase catalytic domain-containing protein</fullName>
    </recommendedName>
</protein>
<dbReference type="Gene3D" id="3.30.420.10">
    <property type="entry name" value="Ribonuclease H-like superfamily/Ribonuclease H"/>
    <property type="match status" value="1"/>
</dbReference>
<dbReference type="PANTHER" id="PTHR42648:SF11">
    <property type="entry name" value="TRANSPOSON TY4-P GAG-POL POLYPROTEIN"/>
    <property type="match status" value="1"/>
</dbReference>
<feature type="non-terminal residue" evidence="11">
    <location>
        <position position="71"/>
    </location>
</feature>
<sequence length="71" mass="8172">TLRNRARSMRLQANVPVKLWDHFIETAAYLTVRTPTRTLVNSTPFEAYYGHKPDVSHLREIGCASFVLIQN</sequence>
<feature type="non-terminal residue" evidence="11">
    <location>
        <position position="1"/>
    </location>
</feature>
<dbReference type="GO" id="GO:0016787">
    <property type="term" value="F:hydrolase activity"/>
    <property type="evidence" value="ECO:0007669"/>
    <property type="project" value="UniProtKB-KW"/>
</dbReference>
<dbReference type="EMBL" id="ML213507">
    <property type="protein sequence ID" value="TFK53313.1"/>
    <property type="molecule type" value="Genomic_DNA"/>
</dbReference>